<gene>
    <name evidence="1" type="ORF">UT18_C0005G0032</name>
</gene>
<proteinExistence type="predicted"/>
<dbReference type="AlphaFoldDB" id="A0A0G0LVG6"/>
<evidence type="ECO:0000313" key="1">
    <source>
        <dbReference type="EMBL" id="KKQ95022.1"/>
    </source>
</evidence>
<reference evidence="1 2" key="1">
    <citation type="journal article" date="2015" name="Nature">
        <title>rRNA introns, odd ribosomes, and small enigmatic genomes across a large radiation of phyla.</title>
        <authorList>
            <person name="Brown C.T."/>
            <person name="Hug L.A."/>
            <person name="Thomas B.C."/>
            <person name="Sharon I."/>
            <person name="Castelle C.J."/>
            <person name="Singh A."/>
            <person name="Wilkins M.J."/>
            <person name="Williams K.H."/>
            <person name="Banfield J.F."/>
        </authorList>
    </citation>
    <scope>NUCLEOTIDE SEQUENCE [LARGE SCALE GENOMIC DNA]</scope>
</reference>
<protein>
    <recommendedName>
        <fullName evidence="3">DUF3006 domain-containing protein</fullName>
    </recommendedName>
</protein>
<sequence length="70" mass="8067">MFNEFEVTIKALKKDEAVLLTEKGLEFTYPLVLLPSKVKEGSKIYFSLSRERFSRATELLNNLLLGNEED</sequence>
<dbReference type="STRING" id="1618345.UT18_C0005G0032"/>
<accession>A0A0G0LVG6</accession>
<dbReference type="Gene3D" id="6.20.120.50">
    <property type="match status" value="1"/>
</dbReference>
<organism evidence="1 2">
    <name type="scientific">candidate division CPR2 bacterium GW2011_GWC2_39_10</name>
    <dbReference type="NCBI Taxonomy" id="1618345"/>
    <lineage>
        <taxon>Bacteria</taxon>
        <taxon>Bacteria division CPR2</taxon>
    </lineage>
</organism>
<name>A0A0G0LVG6_UNCC2</name>
<evidence type="ECO:0008006" key="3">
    <source>
        <dbReference type="Google" id="ProtNLM"/>
    </source>
</evidence>
<dbReference type="EMBL" id="LBVV01000005">
    <property type="protein sequence ID" value="KKQ95022.1"/>
    <property type="molecule type" value="Genomic_DNA"/>
</dbReference>
<comment type="caution">
    <text evidence="1">The sequence shown here is derived from an EMBL/GenBank/DDBJ whole genome shotgun (WGS) entry which is preliminary data.</text>
</comment>
<dbReference type="Proteomes" id="UP000034207">
    <property type="component" value="Unassembled WGS sequence"/>
</dbReference>
<evidence type="ECO:0000313" key="2">
    <source>
        <dbReference type="Proteomes" id="UP000034207"/>
    </source>
</evidence>